<dbReference type="EMBL" id="NBNE01004898">
    <property type="protein sequence ID" value="OWZ04565.1"/>
    <property type="molecule type" value="Genomic_DNA"/>
</dbReference>
<feature type="coiled-coil region" evidence="1">
    <location>
        <begin position="297"/>
        <end position="331"/>
    </location>
</feature>
<feature type="compositionally biased region" description="Low complexity" evidence="2">
    <location>
        <begin position="14"/>
        <end position="32"/>
    </location>
</feature>
<proteinExistence type="predicted"/>
<dbReference type="AlphaFoldDB" id="A0A225VGV6"/>
<comment type="caution">
    <text evidence="3">The sequence shown here is derived from an EMBL/GenBank/DDBJ whole genome shotgun (WGS) entry which is preliminary data.</text>
</comment>
<keyword evidence="4" id="KW-1185">Reference proteome</keyword>
<evidence type="ECO:0000256" key="2">
    <source>
        <dbReference type="SAM" id="MobiDB-lite"/>
    </source>
</evidence>
<feature type="region of interest" description="Disordered" evidence="2">
    <location>
        <begin position="1"/>
        <end position="74"/>
    </location>
</feature>
<dbReference type="Proteomes" id="UP000198211">
    <property type="component" value="Unassembled WGS sequence"/>
</dbReference>
<keyword evidence="1" id="KW-0175">Coiled coil</keyword>
<evidence type="ECO:0000256" key="1">
    <source>
        <dbReference type="SAM" id="Coils"/>
    </source>
</evidence>
<feature type="compositionally biased region" description="Basic and acidic residues" evidence="2">
    <location>
        <begin position="594"/>
        <end position="608"/>
    </location>
</feature>
<feature type="compositionally biased region" description="Low complexity" evidence="2">
    <location>
        <begin position="55"/>
        <end position="72"/>
    </location>
</feature>
<accession>A0A225VGV6</accession>
<feature type="region of interest" description="Disordered" evidence="2">
    <location>
        <begin position="574"/>
        <end position="666"/>
    </location>
</feature>
<evidence type="ECO:0000313" key="4">
    <source>
        <dbReference type="Proteomes" id="UP000198211"/>
    </source>
</evidence>
<evidence type="ECO:0000313" key="3">
    <source>
        <dbReference type="EMBL" id="OWZ04565.1"/>
    </source>
</evidence>
<sequence length="869" mass="95996">MAEGDLVPDSSSLAPTSEAVPAPAVPTTEAAVIPNQGGDPAPSVTPSNHADTADSGAVVPPAPAHADASSGGLPPANFLTHAEIEEMSLAGVISGVPTLTDTGMALAPVSWDAPPIYNGPHVHLVGVPASVAALRSGARVYPGHGGLEVFLCFKSLDATDLQDLDRLMGVDVADCLPFLRPRVAPASLAAEVSSNAGLRELAALLGQFPFDRLAEMMINSFSFIRRLLAKTRHRQATSEADSNGTLSSETLVACDDFDTMRREWTVICRHWGQRVRSIERARSDIENFLRQGHRVTESRHQTRITEMTDQVAQLQAQLRDSEAARQAAERRAEERVLDVNALVDFLMGRKPKINVMFNWVRLSALLHHFAEGTPIPEGWLTNINVVALDDPRCECTEYLKPSPRPGNVDSSSGSSRPRRPSVLDLSPPARNKRASTSGSRVGNRKQKASGARDVPMAKRICWYTPRNVPNARDLAEAGRALPDGMIWTDVREDVQHLLLSGMDFKCAMKWVSESQGIHHLAPREAVRQMLTQVIHAGQMDETPWCRFVREGVYTSADGTLRSEAQQWTRETEALQAKLPESSDDEVQDPSSELSRAELDKAARAKASADNDDSSEESNGAETESKIAASHLSPADLRESKVQKKSDKGGGSKSHSTSKKFEYRSTKSPSEEIPSEWLRRIRSKLAKLNYDDLRGEHLDMSQEYPDFEPHKPDIHILKARWDLEAYQALVYVPEPVNGRPAKDEDGEYIGAPWSVMFYFRITVFYFHEVRDLNSETLDGIKDLHAADADASQDLYEERRRDVKRLRAQYEAQLKRLFAIPGFPKTLLYEPGLWTLPLDDLDAEDPAHTQWAAAHSDGHGPLMHALTYHDT</sequence>
<reference evidence="4" key="1">
    <citation type="submission" date="2017-03" db="EMBL/GenBank/DDBJ databases">
        <title>Phytopthora megakarya and P. palmivora, two closely related causual agents of cacao black pod achieved similar genome size and gene model numbers by different mechanisms.</title>
        <authorList>
            <person name="Ali S."/>
            <person name="Shao J."/>
            <person name="Larry D.J."/>
            <person name="Kronmiller B."/>
            <person name="Shen D."/>
            <person name="Strem M.D."/>
            <person name="Melnick R.L."/>
            <person name="Guiltinan M.J."/>
            <person name="Tyler B.M."/>
            <person name="Meinhardt L.W."/>
            <person name="Bailey B.A."/>
        </authorList>
    </citation>
    <scope>NUCLEOTIDE SEQUENCE [LARGE SCALE GENOMIC DNA]</scope>
    <source>
        <strain evidence="4">zdho120</strain>
    </source>
</reference>
<feature type="compositionally biased region" description="Basic and acidic residues" evidence="2">
    <location>
        <begin position="635"/>
        <end position="649"/>
    </location>
</feature>
<feature type="region of interest" description="Disordered" evidence="2">
    <location>
        <begin position="397"/>
        <end position="453"/>
    </location>
</feature>
<gene>
    <name evidence="3" type="ORF">PHMEG_00023513</name>
</gene>
<name>A0A225VGV6_9STRA</name>
<protein>
    <submittedName>
        <fullName evidence="3">Uncharacterized protein</fullName>
    </submittedName>
</protein>
<organism evidence="3 4">
    <name type="scientific">Phytophthora megakarya</name>
    <dbReference type="NCBI Taxonomy" id="4795"/>
    <lineage>
        <taxon>Eukaryota</taxon>
        <taxon>Sar</taxon>
        <taxon>Stramenopiles</taxon>
        <taxon>Oomycota</taxon>
        <taxon>Peronosporomycetes</taxon>
        <taxon>Peronosporales</taxon>
        <taxon>Peronosporaceae</taxon>
        <taxon>Phytophthora</taxon>
    </lineage>
</organism>